<organism evidence="2 3">
    <name type="scientific">Pseudomonas typographi</name>
    <dbReference type="NCBI Taxonomy" id="2715964"/>
    <lineage>
        <taxon>Bacteria</taxon>
        <taxon>Pseudomonadati</taxon>
        <taxon>Pseudomonadota</taxon>
        <taxon>Gammaproteobacteria</taxon>
        <taxon>Pseudomonadales</taxon>
        <taxon>Pseudomonadaceae</taxon>
        <taxon>Pseudomonas</taxon>
    </lineage>
</organism>
<dbReference type="RefSeq" id="WP_238936497.1">
    <property type="nucleotide sequence ID" value="NZ_JAAOCA010000010.1"/>
</dbReference>
<dbReference type="Gene3D" id="2.60.40.10">
    <property type="entry name" value="Immunoglobulins"/>
    <property type="match status" value="5"/>
</dbReference>
<dbReference type="Gene3D" id="2.150.10.10">
    <property type="entry name" value="Serralysin-like metalloprotease, C-terminal"/>
    <property type="match status" value="1"/>
</dbReference>
<dbReference type="InterPro" id="IPR041498">
    <property type="entry name" value="Big_6"/>
</dbReference>
<feature type="domain" description="Bacterial Ig" evidence="1">
    <location>
        <begin position="246"/>
        <end position="327"/>
    </location>
</feature>
<dbReference type="InterPro" id="IPR055014">
    <property type="entry name" value="BapA_Bap-like_C"/>
</dbReference>
<dbReference type="EMBL" id="JAAOCA010000010">
    <property type="protein sequence ID" value="MBD1599096.1"/>
    <property type="molecule type" value="Genomic_DNA"/>
</dbReference>
<feature type="domain" description="Bacterial Ig" evidence="1">
    <location>
        <begin position="4"/>
        <end position="74"/>
    </location>
</feature>
<gene>
    <name evidence="2" type="ORF">HAQ05_10315</name>
</gene>
<feature type="domain" description="Bacterial Ig" evidence="1">
    <location>
        <begin position="162"/>
        <end position="242"/>
    </location>
</feature>
<evidence type="ECO:0000313" key="3">
    <source>
        <dbReference type="Proteomes" id="UP000805841"/>
    </source>
</evidence>
<comment type="caution">
    <text evidence="2">The sequence shown here is derived from an EMBL/GenBank/DDBJ whole genome shotgun (WGS) entry which is preliminary data.</text>
</comment>
<proteinExistence type="predicted"/>
<dbReference type="NCBIfam" id="NF045619">
    <property type="entry name" value="adhes_GNV_Cterm"/>
    <property type="match status" value="1"/>
</dbReference>
<feature type="non-terminal residue" evidence="2">
    <location>
        <position position="1"/>
    </location>
</feature>
<dbReference type="Proteomes" id="UP000805841">
    <property type="component" value="Unassembled WGS sequence"/>
</dbReference>
<protein>
    <recommendedName>
        <fullName evidence="1">Bacterial Ig domain-containing protein</fullName>
    </recommendedName>
</protein>
<reference evidence="2 3" key="1">
    <citation type="journal article" date="2020" name="Insects">
        <title>Bacteria Belonging to Pseudomonas typographi sp. nov. from the Bark Beetle Ips typographus Have Genomic Potential to Aid in the Host Ecology.</title>
        <authorList>
            <person name="Peral-Aranega E."/>
            <person name="Saati-Santamaria Z."/>
            <person name="Kolarik M."/>
            <person name="Rivas R."/>
            <person name="Garcia-Fraile P."/>
        </authorList>
    </citation>
    <scope>NUCLEOTIDE SEQUENCE [LARGE SCALE GENOMIC DNA]</scope>
    <source>
        <strain evidence="2 3">CA3A</strain>
    </source>
</reference>
<sequence>ALIDGGLVLTGTGEANATVSVGGASGALGSALVASNGTFSVSLTSAQLNGEVLTLVQTDAAGNASVPVSYIAADVTAPLAPTLLAYSADSSQLAGAGEAGATVRVSAGGTLIGSGQVAANGRFLIVLSPSVAPGDSLVVVLQDAAGNTSPATDYVVPNGTLPDAPVGLALSSDGLTLTGTAQVGTTVAIYGPAGTLLGSASTALDGTFSVALQSAQLNGELLQAIASANGADSVPTSFTAPDVTTPAAVTDLAVNASGTQLTGHGEAGATVTVRNAAGTVLGTAIVAANGSFFASLAPAQANGQVLSAAQQDGAGNTSASTSVNAPDITPPAQATALVVAGDGLSLTGTGEAGATATVRGADGTVLGSGPVGSNGQFSVTLGSAQIDGELLSVTLADAHGNVSTSASVTAPDIDVNTPVVATDNLATAEVTIVPVTNNRTYTDSFTTLLAGFSKTFNFSVAAGTEVDPTLTLSTSSAVSLLDGVVYTLQVKDASGNWVSLDVNGNSGLLDLLALAGQGMRVHINTLLAGDYRLIVSSTGIGVLTTVNTSLAIDTTSLTQFNGVAGAAITGNVITDPGVNGNADITGPDHGAVLTVLKNGSYVAPGSGTVVEGLYGTLTLNATGAYIYTPNGTLASVGKVDVFSYTLTHANGLTSTAHLYVRIDSPQATEVWNSNDLAAAATLIDATNDVASSALTLAPLEVTSTSVLGTLSLPLIGSASASYNISVASGAVSDLTVSLSASNVLSLLSSLTLSLYQQNTAGAWVLVRSYGGSSLLALGGGNYGMTFEDQPSGNYQVRLSGGGISVASSVTASLTNVATYASQLVVHSYTAVTGNLLTDTAGAGADVLGSPFTVLSVLLAGNYVVPGNNGTSIAGTYGTLWVKADGTYSYTLNNGLDSSVVGQQDVFSYELTHPSGATSTATLTVDLTQAATTASISTFATLALADDTAASQAAVAASSQEQVLQGTDGNDTLDGSHGGAVTLQGGAGNDTLIIADQHFTSVDGGSGTDTLLWAGGDATINLSDLAPRIHNIEIFDLNSTTAVKLSLSLADLLAVTEADHGTLQIKGNSQDSVHMSGAWNSDGAAQAEGVEYAQFTPQEDATHHLWVQNGIHVV</sequence>
<dbReference type="InterPro" id="IPR011049">
    <property type="entry name" value="Serralysin-like_metalloprot_C"/>
</dbReference>
<keyword evidence="3" id="KW-1185">Reference proteome</keyword>
<feature type="domain" description="Bacterial Ig" evidence="1">
    <location>
        <begin position="331"/>
        <end position="412"/>
    </location>
</feature>
<evidence type="ECO:0000313" key="2">
    <source>
        <dbReference type="EMBL" id="MBD1599096.1"/>
    </source>
</evidence>
<dbReference type="Pfam" id="PF17936">
    <property type="entry name" value="Big_6"/>
    <property type="match status" value="5"/>
</dbReference>
<evidence type="ECO:0000259" key="1">
    <source>
        <dbReference type="Pfam" id="PF17936"/>
    </source>
</evidence>
<dbReference type="Pfam" id="PF17963">
    <property type="entry name" value="Big_9"/>
    <property type="match status" value="1"/>
</dbReference>
<dbReference type="SUPFAM" id="SSF51120">
    <property type="entry name" value="beta-Roll"/>
    <property type="match status" value="1"/>
</dbReference>
<dbReference type="InterPro" id="IPR013783">
    <property type="entry name" value="Ig-like_fold"/>
</dbReference>
<accession>A0ABR7Z0R7</accession>
<name>A0ABR7Z0R7_9PSED</name>
<feature type="domain" description="Bacterial Ig" evidence="1">
    <location>
        <begin position="77"/>
        <end position="157"/>
    </location>
</feature>